<accession>A0A4P9XW70</accession>
<gene>
    <name evidence="1" type="ORF">THASP1DRAFT_22523</name>
</gene>
<keyword evidence="2" id="KW-1185">Reference proteome</keyword>
<proteinExistence type="predicted"/>
<evidence type="ECO:0000313" key="2">
    <source>
        <dbReference type="Proteomes" id="UP000271241"/>
    </source>
</evidence>
<reference evidence="2" key="1">
    <citation type="journal article" date="2018" name="Nat. Microbiol.">
        <title>Leveraging single-cell genomics to expand the fungal tree of life.</title>
        <authorList>
            <person name="Ahrendt S.R."/>
            <person name="Quandt C.A."/>
            <person name="Ciobanu D."/>
            <person name="Clum A."/>
            <person name="Salamov A."/>
            <person name="Andreopoulos B."/>
            <person name="Cheng J.F."/>
            <person name="Woyke T."/>
            <person name="Pelin A."/>
            <person name="Henrissat B."/>
            <person name="Reynolds N.K."/>
            <person name="Benny G.L."/>
            <person name="Smith M.E."/>
            <person name="James T.Y."/>
            <person name="Grigoriev I.V."/>
        </authorList>
    </citation>
    <scope>NUCLEOTIDE SEQUENCE [LARGE SCALE GENOMIC DNA]</scope>
    <source>
        <strain evidence="2">RSA 1356</strain>
    </source>
</reference>
<dbReference type="EMBL" id="KZ992497">
    <property type="protein sequence ID" value="RKP09660.1"/>
    <property type="molecule type" value="Genomic_DNA"/>
</dbReference>
<dbReference type="AlphaFoldDB" id="A0A4P9XW70"/>
<evidence type="ECO:0000313" key="1">
    <source>
        <dbReference type="EMBL" id="RKP09660.1"/>
    </source>
</evidence>
<dbReference type="Proteomes" id="UP000271241">
    <property type="component" value="Unassembled WGS sequence"/>
</dbReference>
<sequence>MRVLSLVSATITTALAGLAFVGLSVSALSALPSSDQRFLLSPDNPAFFEEYLSDHFRFSPHFAIVQPVGTRPVYKKDSHDRITDIEFLTASDEIVRQVTLRRPFGLEEPDTLTVRTFAQNSGVAADNFELAFEYAGYRERRRVAAYMMRTSRGHAFATPMRSAAGSYDLSVVPMGAHANFVLANAQPWDGKSIRIVPASSTGNV</sequence>
<organism evidence="1 2">
    <name type="scientific">Thamnocephalis sphaerospora</name>
    <dbReference type="NCBI Taxonomy" id="78915"/>
    <lineage>
        <taxon>Eukaryota</taxon>
        <taxon>Fungi</taxon>
        <taxon>Fungi incertae sedis</taxon>
        <taxon>Zoopagomycota</taxon>
        <taxon>Zoopagomycotina</taxon>
        <taxon>Zoopagomycetes</taxon>
        <taxon>Zoopagales</taxon>
        <taxon>Sigmoideomycetaceae</taxon>
        <taxon>Thamnocephalis</taxon>
    </lineage>
</organism>
<name>A0A4P9XW70_9FUNG</name>
<protein>
    <submittedName>
        <fullName evidence="1">Uncharacterized protein</fullName>
    </submittedName>
</protein>